<accession>A0A8H8RH01</accession>
<feature type="compositionally biased region" description="Low complexity" evidence="1">
    <location>
        <begin position="9"/>
        <end position="35"/>
    </location>
</feature>
<sequence>QAPAEEDTSTSTSPSTSTPNPTSDSPLDLNPNLDLKTLEPISSDGKTPSERAYEEMRRKTHRIAREGPKTHKQRVEELNKYLSTLSEHHDMPRIGPG</sequence>
<feature type="region of interest" description="Disordered" evidence="1">
    <location>
        <begin position="1"/>
        <end position="72"/>
    </location>
</feature>
<dbReference type="InterPro" id="IPR013865">
    <property type="entry name" value="FAM32A"/>
</dbReference>
<keyword evidence="3" id="KW-1185">Reference proteome</keyword>
<name>A0A8H8RH01_9HELO</name>
<dbReference type="OrthoDB" id="205403at2759"/>
<dbReference type="Proteomes" id="UP000462212">
    <property type="component" value="Unassembled WGS sequence"/>
</dbReference>
<evidence type="ECO:0000313" key="3">
    <source>
        <dbReference type="Proteomes" id="UP000462212"/>
    </source>
</evidence>
<evidence type="ECO:0000313" key="2">
    <source>
        <dbReference type="EMBL" id="TVY34066.1"/>
    </source>
</evidence>
<feature type="non-terminal residue" evidence="2">
    <location>
        <position position="97"/>
    </location>
</feature>
<feature type="non-terminal residue" evidence="2">
    <location>
        <position position="1"/>
    </location>
</feature>
<dbReference type="PANTHER" id="PTHR13282">
    <property type="entry name" value="PROTEIN FAM32A"/>
    <property type="match status" value="1"/>
</dbReference>
<dbReference type="EMBL" id="QGMJ01000699">
    <property type="protein sequence ID" value="TVY34066.1"/>
    <property type="molecule type" value="Genomic_DNA"/>
</dbReference>
<dbReference type="GO" id="GO:0005730">
    <property type="term" value="C:nucleolus"/>
    <property type="evidence" value="ECO:0007669"/>
    <property type="project" value="TreeGrafter"/>
</dbReference>
<proteinExistence type="predicted"/>
<feature type="compositionally biased region" description="Basic and acidic residues" evidence="1">
    <location>
        <begin position="47"/>
        <end position="72"/>
    </location>
</feature>
<organism evidence="2 3">
    <name type="scientific">Lachnellula subtilissima</name>
    <dbReference type="NCBI Taxonomy" id="602034"/>
    <lineage>
        <taxon>Eukaryota</taxon>
        <taxon>Fungi</taxon>
        <taxon>Dikarya</taxon>
        <taxon>Ascomycota</taxon>
        <taxon>Pezizomycotina</taxon>
        <taxon>Leotiomycetes</taxon>
        <taxon>Helotiales</taxon>
        <taxon>Lachnaceae</taxon>
        <taxon>Lachnellula</taxon>
    </lineage>
</organism>
<dbReference type="AlphaFoldDB" id="A0A8H8RH01"/>
<gene>
    <name evidence="2" type="primary">fam32a</name>
    <name evidence="2" type="ORF">LSUB1_G008512</name>
</gene>
<protein>
    <submittedName>
        <fullName evidence="2">Protein FAM32A</fullName>
    </submittedName>
</protein>
<evidence type="ECO:0000256" key="1">
    <source>
        <dbReference type="SAM" id="MobiDB-lite"/>
    </source>
</evidence>
<comment type="caution">
    <text evidence="2">The sequence shown here is derived from an EMBL/GenBank/DDBJ whole genome shotgun (WGS) entry which is preliminary data.</text>
</comment>
<reference evidence="2 3" key="1">
    <citation type="submission" date="2018-05" db="EMBL/GenBank/DDBJ databases">
        <title>Genome sequencing and assembly of the regulated plant pathogen Lachnellula willkommii and related sister species for the development of diagnostic species identification markers.</title>
        <authorList>
            <person name="Giroux E."/>
            <person name="Bilodeau G."/>
        </authorList>
    </citation>
    <scope>NUCLEOTIDE SEQUENCE [LARGE SCALE GENOMIC DNA]</scope>
    <source>
        <strain evidence="2 3">CBS 197.66</strain>
    </source>
</reference>
<dbReference type="PANTHER" id="PTHR13282:SF6">
    <property type="entry name" value="PROTEIN FAM32A"/>
    <property type="match status" value="1"/>
</dbReference>